<evidence type="ECO:0000256" key="3">
    <source>
        <dbReference type="ARBA" id="ARBA00022617"/>
    </source>
</evidence>
<keyword evidence="6 10" id="KW-0560">Oxidoreductase</keyword>
<evidence type="ECO:0000313" key="13">
    <source>
        <dbReference type="EMBL" id="AHX02955.1"/>
    </source>
</evidence>
<keyword evidence="12" id="KW-0812">Transmembrane</keyword>
<evidence type="ECO:0000256" key="1">
    <source>
        <dbReference type="ARBA" id="ARBA00001971"/>
    </source>
</evidence>
<feature type="binding site" description="axial binding residue" evidence="9">
    <location>
        <position position="469"/>
    </location>
    <ligand>
        <name>heme</name>
        <dbReference type="ChEBI" id="CHEBI:30413"/>
    </ligand>
    <ligandPart>
        <name>Fe</name>
        <dbReference type="ChEBI" id="CHEBI:18248"/>
    </ligandPart>
</feature>
<dbReference type="GO" id="GO:0016705">
    <property type="term" value="F:oxidoreductase activity, acting on paired donors, with incorporation or reduction of molecular oxygen"/>
    <property type="evidence" value="ECO:0007669"/>
    <property type="project" value="InterPro"/>
</dbReference>
<dbReference type="PANTHER" id="PTHR47944:SF18">
    <property type="entry name" value="FLAVONOID 3'-MONOOXYGENASE"/>
    <property type="match status" value="1"/>
</dbReference>
<dbReference type="AlphaFoldDB" id="A0A023NM44"/>
<dbReference type="PANTHER" id="PTHR47944">
    <property type="entry name" value="CYTOCHROME P450 98A9"/>
    <property type="match status" value="1"/>
</dbReference>
<keyword evidence="5" id="KW-0521">NADP</keyword>
<dbReference type="InterPro" id="IPR017972">
    <property type="entry name" value="Cyt_P450_CS"/>
</dbReference>
<dbReference type="PRINTS" id="PR00385">
    <property type="entry name" value="P450"/>
</dbReference>
<organism evidence="13">
    <name type="scientific">Iris hollandica</name>
    <name type="common">Dutch iris</name>
    <name type="synonym">Iris tingitana x Iris xiphium</name>
    <dbReference type="NCBI Taxonomy" id="35876"/>
    <lineage>
        <taxon>Eukaryota</taxon>
        <taxon>Viridiplantae</taxon>
        <taxon>Streptophyta</taxon>
        <taxon>Embryophyta</taxon>
        <taxon>Tracheophyta</taxon>
        <taxon>Spermatophyta</taxon>
        <taxon>Magnoliopsida</taxon>
        <taxon>Liliopsida</taxon>
        <taxon>Asparagales</taxon>
        <taxon>Iridaceae</taxon>
        <taxon>Iridoideae</taxon>
        <taxon>Irideae</taxon>
        <taxon>Iris</taxon>
    </lineage>
</organism>
<accession>A0A023NM44</accession>
<dbReference type="Gene3D" id="1.10.630.10">
    <property type="entry name" value="Cytochrome P450"/>
    <property type="match status" value="1"/>
</dbReference>
<dbReference type="SUPFAM" id="SSF48264">
    <property type="entry name" value="Cytochrome P450"/>
    <property type="match status" value="1"/>
</dbReference>
<dbReference type="GO" id="GO:0005506">
    <property type="term" value="F:iron ion binding"/>
    <property type="evidence" value="ECO:0007669"/>
    <property type="project" value="InterPro"/>
</dbReference>
<comment type="similarity">
    <text evidence="2 10">Belongs to the cytochrome P450 family.</text>
</comment>
<dbReference type="FunFam" id="1.10.630.10:FF:000026">
    <property type="entry name" value="Cytochrome P450 82C4"/>
    <property type="match status" value="1"/>
</dbReference>
<evidence type="ECO:0000256" key="8">
    <source>
        <dbReference type="ARBA" id="ARBA00023033"/>
    </source>
</evidence>
<keyword evidence="12" id="KW-1133">Transmembrane helix</keyword>
<dbReference type="EMBL" id="KJ396194">
    <property type="protein sequence ID" value="AHX02955.1"/>
    <property type="molecule type" value="mRNA"/>
</dbReference>
<dbReference type="PROSITE" id="PS00086">
    <property type="entry name" value="CYTOCHROME_P450"/>
    <property type="match status" value="1"/>
</dbReference>
<evidence type="ECO:0000256" key="5">
    <source>
        <dbReference type="ARBA" id="ARBA00022857"/>
    </source>
</evidence>
<dbReference type="PRINTS" id="PR00463">
    <property type="entry name" value="EP450I"/>
</dbReference>
<keyword evidence="4 9" id="KW-0479">Metal-binding</keyword>
<gene>
    <name evidence="13" type="primary">F3'5'H</name>
</gene>
<evidence type="ECO:0000256" key="6">
    <source>
        <dbReference type="ARBA" id="ARBA00023002"/>
    </source>
</evidence>
<dbReference type="Pfam" id="PF00067">
    <property type="entry name" value="p450"/>
    <property type="match status" value="1"/>
</dbReference>
<feature type="region of interest" description="Disordered" evidence="11">
    <location>
        <begin position="32"/>
        <end position="51"/>
    </location>
</feature>
<dbReference type="GO" id="GO:0004497">
    <property type="term" value="F:monooxygenase activity"/>
    <property type="evidence" value="ECO:0007669"/>
    <property type="project" value="UniProtKB-KW"/>
</dbReference>
<evidence type="ECO:0000256" key="12">
    <source>
        <dbReference type="SAM" id="Phobius"/>
    </source>
</evidence>
<evidence type="ECO:0000256" key="9">
    <source>
        <dbReference type="PIRSR" id="PIRSR602401-1"/>
    </source>
</evidence>
<keyword evidence="3 9" id="KW-0349">Heme</keyword>
<keyword evidence="8 10" id="KW-0503">Monooxygenase</keyword>
<reference evidence="13" key="1">
    <citation type="submission" date="2014-01" db="EMBL/GenBank/DDBJ databases">
        <authorList>
            <person name="Nozaki T."/>
            <person name="Matsuo Y."/>
            <person name="Yabuya T."/>
        </authorList>
    </citation>
    <scope>NUCLEOTIDE SEQUENCE</scope>
</reference>
<evidence type="ECO:0000256" key="7">
    <source>
        <dbReference type="ARBA" id="ARBA00023004"/>
    </source>
</evidence>
<dbReference type="InterPro" id="IPR036396">
    <property type="entry name" value="Cyt_P450_sf"/>
</dbReference>
<sequence>MAMAPLDLFLLASATVFLFFYYCNMLSGRRAKRGGGEGDGGSSRPPLPPGPKGVPVLGSLLQLGAKPHETLRALSRTYGPLMRLRLGCVDVVVASPPSVAASFLKNDSNFGSRPPNSGAEHMAYNYHDLVFAPSGPRWRLLRKLSAVHLLGPKALDELRWVREEELGVLVRMLRARAEGAGGGAANVGKEMHVCSTNALARAMMGRRVFEKVAAGEEGEEEEMRKAEEFKEMVVEVMTLAGVFTVGDYVPWLRWLDVGGVVAKMKRVHRRYDVFLDGLIAECRSAAKPGAKDLLSVLIGLKGKADGDGGEITDTAIKAMILNLLTAGTDTSSSTIEWALTELIRHPNILKKAQEEIDSVVGQDRLVSESDIPNLPFLQAVVKENFRVHPATPLSLPRMALEDCEVDGFRIPKGATLLVNIWAMGRDPSIWPNPHVFSPARFLPGGQGEHVDVRGNSFELMPFGAGRRICAGTSMGIRVVHSTVATLIHAFDWALPKGQVAEDMDMEEAFGISLQKAIPLMAHPIPRLASKAYGPK</sequence>
<evidence type="ECO:0000256" key="2">
    <source>
        <dbReference type="ARBA" id="ARBA00010617"/>
    </source>
</evidence>
<keyword evidence="7 9" id="KW-0408">Iron</keyword>
<dbReference type="SMR" id="A0A023NM44"/>
<protein>
    <submittedName>
        <fullName evidence="13">Flavonoid 3'5'-hydroxylase</fullName>
    </submittedName>
</protein>
<name>A0A023NM44_IRIHO</name>
<keyword evidence="12" id="KW-0472">Membrane</keyword>
<proteinExistence type="evidence at transcript level"/>
<dbReference type="InterPro" id="IPR002401">
    <property type="entry name" value="Cyt_P450_E_grp-I"/>
</dbReference>
<feature type="transmembrane region" description="Helical" evidence="12">
    <location>
        <begin position="6"/>
        <end position="23"/>
    </location>
</feature>
<dbReference type="GO" id="GO:0020037">
    <property type="term" value="F:heme binding"/>
    <property type="evidence" value="ECO:0007669"/>
    <property type="project" value="InterPro"/>
</dbReference>
<evidence type="ECO:0000256" key="10">
    <source>
        <dbReference type="RuleBase" id="RU000461"/>
    </source>
</evidence>
<dbReference type="InterPro" id="IPR001128">
    <property type="entry name" value="Cyt_P450"/>
</dbReference>
<comment type="cofactor">
    <cofactor evidence="1 9">
        <name>heme</name>
        <dbReference type="ChEBI" id="CHEBI:30413"/>
    </cofactor>
</comment>
<evidence type="ECO:0000256" key="4">
    <source>
        <dbReference type="ARBA" id="ARBA00022723"/>
    </source>
</evidence>
<evidence type="ECO:0000256" key="11">
    <source>
        <dbReference type="SAM" id="MobiDB-lite"/>
    </source>
</evidence>